<organism evidence="2 3">
    <name type="scientific">Candidatus Buchananbacteria bacterium CG10_big_fil_rev_8_21_14_0_10_33_19</name>
    <dbReference type="NCBI Taxonomy" id="1974525"/>
    <lineage>
        <taxon>Bacteria</taxon>
        <taxon>Candidatus Buchananiibacteriota</taxon>
    </lineage>
</organism>
<dbReference type="EMBL" id="PEZY01000004">
    <property type="protein sequence ID" value="PIS06398.1"/>
    <property type="molecule type" value="Genomic_DNA"/>
</dbReference>
<gene>
    <name evidence="2" type="ORF">COT80_00440</name>
</gene>
<dbReference type="Proteomes" id="UP000229056">
    <property type="component" value="Unassembled WGS sequence"/>
</dbReference>
<comment type="caution">
    <text evidence="2">The sequence shown here is derived from an EMBL/GenBank/DDBJ whole genome shotgun (WGS) entry which is preliminary data.</text>
</comment>
<sequence>MKCIACAIGGVITVAALIGVCWFLHGYVANHKAMKKTIADQTSTIDQLKAAATVYSAPASSLDVAASQGLTDQPGWQLQKILEHGGDGSVFFQLEASTRKDGNISTVGPNGFSWRSTTNDALAAAKLRRQGGAEKSESTTAPK</sequence>
<reference evidence="3" key="1">
    <citation type="submission" date="2017-09" db="EMBL/GenBank/DDBJ databases">
        <title>Depth-based differentiation of microbial function through sediment-hosted aquifers and enrichment of novel symbionts in the deep terrestrial subsurface.</title>
        <authorList>
            <person name="Probst A.J."/>
            <person name="Ladd B."/>
            <person name="Jarett J.K."/>
            <person name="Geller-Mcgrath D.E."/>
            <person name="Sieber C.M.K."/>
            <person name="Emerson J.B."/>
            <person name="Anantharaman K."/>
            <person name="Thomas B.C."/>
            <person name="Malmstrom R."/>
            <person name="Stieglmeier M."/>
            <person name="Klingl A."/>
            <person name="Woyke T."/>
            <person name="Ryan C.M."/>
            <person name="Banfield J.F."/>
        </authorList>
    </citation>
    <scope>NUCLEOTIDE SEQUENCE [LARGE SCALE GENOMIC DNA]</scope>
</reference>
<name>A0A2H0W4X3_9BACT</name>
<keyword evidence="1" id="KW-1133">Transmembrane helix</keyword>
<keyword evidence="1" id="KW-0472">Membrane</keyword>
<accession>A0A2H0W4X3</accession>
<protein>
    <submittedName>
        <fullName evidence="2">Uncharacterized protein</fullName>
    </submittedName>
</protein>
<feature type="transmembrane region" description="Helical" evidence="1">
    <location>
        <begin position="7"/>
        <end position="28"/>
    </location>
</feature>
<keyword evidence="1" id="KW-0812">Transmembrane</keyword>
<proteinExistence type="predicted"/>
<evidence type="ECO:0000256" key="1">
    <source>
        <dbReference type="SAM" id="Phobius"/>
    </source>
</evidence>
<dbReference type="AlphaFoldDB" id="A0A2H0W4X3"/>
<evidence type="ECO:0000313" key="3">
    <source>
        <dbReference type="Proteomes" id="UP000229056"/>
    </source>
</evidence>
<evidence type="ECO:0000313" key="2">
    <source>
        <dbReference type="EMBL" id="PIS06398.1"/>
    </source>
</evidence>